<dbReference type="SMART" id="SM00460">
    <property type="entry name" value="TGc"/>
    <property type="match status" value="1"/>
</dbReference>
<dbReference type="SUPFAM" id="SSF54001">
    <property type="entry name" value="Cysteine proteinases"/>
    <property type="match status" value="1"/>
</dbReference>
<dbReference type="RefSeq" id="WP_106091151.1">
    <property type="nucleotide sequence ID" value="NZ_PVNL01000083.1"/>
</dbReference>
<dbReference type="Proteomes" id="UP000238823">
    <property type="component" value="Unassembled WGS sequence"/>
</dbReference>
<evidence type="ECO:0000313" key="4">
    <source>
        <dbReference type="Proteomes" id="UP000238823"/>
    </source>
</evidence>
<feature type="domain" description="Transglutaminase-like" evidence="2">
    <location>
        <begin position="155"/>
        <end position="218"/>
    </location>
</feature>
<evidence type="ECO:0000256" key="1">
    <source>
        <dbReference type="SAM" id="MobiDB-lite"/>
    </source>
</evidence>
<gene>
    <name evidence="3" type="ORF">ENSA7_42090</name>
</gene>
<evidence type="ECO:0000259" key="2">
    <source>
        <dbReference type="SMART" id="SM00460"/>
    </source>
</evidence>
<feature type="region of interest" description="Disordered" evidence="1">
    <location>
        <begin position="224"/>
        <end position="315"/>
    </location>
</feature>
<dbReference type="InterPro" id="IPR038765">
    <property type="entry name" value="Papain-like_cys_pep_sf"/>
</dbReference>
<dbReference type="InterPro" id="IPR002931">
    <property type="entry name" value="Transglutaminase-like"/>
</dbReference>
<reference evidence="3 4" key="1">
    <citation type="submission" date="2018-03" db="EMBL/GenBank/DDBJ databases">
        <title>Draft Genome Sequences of the Obligatory Marine Myxobacteria Enhygromyxa salina SWB007.</title>
        <authorList>
            <person name="Poehlein A."/>
            <person name="Moghaddam J.A."/>
            <person name="Harms H."/>
            <person name="Alanjari M."/>
            <person name="Koenig G.M."/>
            <person name="Daniel R."/>
            <person name="Schaeberle T.F."/>
        </authorList>
    </citation>
    <scope>NUCLEOTIDE SEQUENCE [LARGE SCALE GENOMIC DNA]</scope>
    <source>
        <strain evidence="3 4">SWB007</strain>
    </source>
</reference>
<name>A0A2S9YM55_9BACT</name>
<dbReference type="AlphaFoldDB" id="A0A2S9YM55"/>
<comment type="caution">
    <text evidence="3">The sequence shown here is derived from an EMBL/GenBank/DDBJ whole genome shotgun (WGS) entry which is preliminary data.</text>
</comment>
<accession>A0A2S9YM55</accession>
<dbReference type="Gene3D" id="3.10.620.30">
    <property type="match status" value="1"/>
</dbReference>
<organism evidence="3 4">
    <name type="scientific">Enhygromyxa salina</name>
    <dbReference type="NCBI Taxonomy" id="215803"/>
    <lineage>
        <taxon>Bacteria</taxon>
        <taxon>Pseudomonadati</taxon>
        <taxon>Myxococcota</taxon>
        <taxon>Polyangia</taxon>
        <taxon>Nannocystales</taxon>
        <taxon>Nannocystaceae</taxon>
        <taxon>Enhygromyxa</taxon>
    </lineage>
</organism>
<dbReference type="Pfam" id="PF01841">
    <property type="entry name" value="Transglut_core"/>
    <property type="match status" value="1"/>
</dbReference>
<feature type="compositionally biased region" description="Polar residues" evidence="1">
    <location>
        <begin position="301"/>
        <end position="312"/>
    </location>
</feature>
<dbReference type="EMBL" id="PVNL01000083">
    <property type="protein sequence ID" value="PRQ06175.1"/>
    <property type="molecule type" value="Genomic_DNA"/>
</dbReference>
<proteinExistence type="predicted"/>
<evidence type="ECO:0000313" key="3">
    <source>
        <dbReference type="EMBL" id="PRQ06175.1"/>
    </source>
</evidence>
<protein>
    <submittedName>
        <fullName evidence="3">Transglutaminase-like superfamily protein</fullName>
    </submittedName>
</protein>
<sequence>MCTSQCIEVTLPIDVRGGAELPLPVPSGHRLDVSSLVFEPTHSVDALGTSVLAGPKRVFASAAGEPVLILGWSLEGTLRYRTGPGSIVSMPPRSDAALPEQLLLEARALRELPAKQRPRAAIDLVQARVRYETSNAVAVQHQVAVLEGKDFVTRTLEIGAGDCDVQNGLLVAVLHAADIDARLAVGWVGHEGSVSAWLHAWVEYLGEDGSWRVADATARATTAGGSIPGLPPPPAGVAVASLDLDAGPDGGSLEPTARVEPPSSNEAGDPSDPNDPSDPSSQGNGSTPAVAGDNPGVITVIDQTGSQPSSASIRDRLPPGLVAALTGPWVPWLALSCGLLGLGLLGVSLSRRTARRFSLDEGVDLSGLLQGALAQPAAYRHLPSLFHRRLIPLRGGAALSLNRVRALASEGRLYAGGEQTELCRDARRRGVSLLDAQTPVGRTVAASLGAIDLDRWGHRLARATEVLVLGIVAAYLRDQGERWRCAAVRGLGERVATLDLRPLGSSRRIGDRLVLLDVDDAWLLEAERLRPTRPHAAAFALLDHLLDHLDLGTERRARLLAPLAALALVETANLDDPPPGNPDTAEPSHG</sequence>
<dbReference type="OrthoDB" id="9802640at2"/>